<sequence length="275" mass="30831">MFLSQSRGVIKVSGADAAKFLHNITTNDVLQMESPSAVYNLILNSKGRFLFDFFLIKCDKHFLLDCERGAIMPIIELLRLYRVVLKVKIKSCDEYSVALDTKQRLGDPGYTKTWEDGTIVFQDPRCVNMGVRYIVPHTSSVQYDIPTLQTNTEYSMLRMVNTIPNCATDMVSGESFPLHFGLDKLNAISHTKGCYTGQEVVARMHRIGAKKTLRTVFSESGISLPQTGEIFVNQQCVGEMITSTENWGLCMLETSKLPTCYVDLSVGDIKLTLQS</sequence>
<dbReference type="InterPro" id="IPR017703">
    <property type="entry name" value="YgfZ/GCV_T_CS"/>
</dbReference>
<keyword evidence="1" id="KW-0809">Transit peptide</keyword>
<dbReference type="RefSeq" id="WP_060757939.1">
    <property type="nucleotide sequence ID" value="NZ_CCXQ01000138.1"/>
</dbReference>
<dbReference type="SUPFAM" id="SSF103025">
    <property type="entry name" value="Folate-binding domain"/>
    <property type="match status" value="1"/>
</dbReference>
<evidence type="ECO:0000259" key="2">
    <source>
        <dbReference type="Pfam" id="PF01571"/>
    </source>
</evidence>
<protein>
    <submittedName>
        <fullName evidence="3">Aminomethyl transferase family protein</fullName>
    </submittedName>
</protein>
<organism evidence="3 4">
    <name type="scientific">Anaplasma phagocytophilum</name>
    <name type="common">Ehrlichia phagocytophila</name>
    <dbReference type="NCBI Taxonomy" id="948"/>
    <lineage>
        <taxon>Bacteria</taxon>
        <taxon>Pseudomonadati</taxon>
        <taxon>Pseudomonadota</taxon>
        <taxon>Alphaproteobacteria</taxon>
        <taxon>Rickettsiales</taxon>
        <taxon>Anaplasmataceae</taxon>
        <taxon>Anaplasma</taxon>
        <taxon>phagocytophilum group</taxon>
    </lineage>
</organism>
<evidence type="ECO:0000313" key="3">
    <source>
        <dbReference type="EMBL" id="CEG20965.1"/>
    </source>
</evidence>
<dbReference type="PANTHER" id="PTHR22602">
    <property type="entry name" value="TRANSFERASE CAF17, MITOCHONDRIAL-RELATED"/>
    <property type="match status" value="1"/>
</dbReference>
<dbReference type="AlphaFoldDB" id="A0A098EGP0"/>
<dbReference type="Pfam" id="PF01571">
    <property type="entry name" value="GCV_T"/>
    <property type="match status" value="1"/>
</dbReference>
<evidence type="ECO:0000256" key="1">
    <source>
        <dbReference type="ARBA" id="ARBA00022946"/>
    </source>
</evidence>
<dbReference type="GO" id="GO:0016226">
    <property type="term" value="P:iron-sulfur cluster assembly"/>
    <property type="evidence" value="ECO:0007669"/>
    <property type="project" value="TreeGrafter"/>
</dbReference>
<feature type="domain" description="GCVT N-terminal" evidence="2">
    <location>
        <begin position="8"/>
        <end position="93"/>
    </location>
</feature>
<gene>
    <name evidence="3" type="ORF">ANAPHAGO_01036</name>
</gene>
<dbReference type="Gene3D" id="3.30.1360.120">
    <property type="entry name" value="Probable tRNA modification gtpase trme, domain 1"/>
    <property type="match status" value="1"/>
</dbReference>
<dbReference type="PIRSF" id="PIRSF006487">
    <property type="entry name" value="GcvT"/>
    <property type="match status" value="1"/>
</dbReference>
<evidence type="ECO:0000313" key="4">
    <source>
        <dbReference type="Proteomes" id="UP000055047"/>
    </source>
</evidence>
<dbReference type="NCBIfam" id="TIGR03317">
    <property type="entry name" value="ygfZ_signature"/>
    <property type="match status" value="1"/>
</dbReference>
<dbReference type="InterPro" id="IPR006222">
    <property type="entry name" value="GCVT_N"/>
</dbReference>
<dbReference type="EMBL" id="CCXQ01000138">
    <property type="protein sequence ID" value="CEG20965.1"/>
    <property type="molecule type" value="Genomic_DNA"/>
</dbReference>
<dbReference type="Proteomes" id="UP000055047">
    <property type="component" value="Unassembled WGS sequence"/>
</dbReference>
<name>A0A098EGP0_ANAPH</name>
<dbReference type="InterPro" id="IPR045179">
    <property type="entry name" value="YgfZ/GcvT"/>
</dbReference>
<accession>A0A098EGP0</accession>
<keyword evidence="3" id="KW-0808">Transferase</keyword>
<reference evidence="3 4" key="1">
    <citation type="submission" date="2014-09" db="EMBL/GenBank/DDBJ databases">
        <authorList>
            <person name="Loux Valentin"/>
            <person name="Dugat Thibaut"/>
        </authorList>
    </citation>
    <scope>NUCLEOTIDE SEQUENCE [LARGE SCALE GENOMIC DNA]</scope>
    <source>
        <strain evidence="3 4">BOV-10_179</strain>
    </source>
</reference>
<dbReference type="PANTHER" id="PTHR22602:SF0">
    <property type="entry name" value="TRANSFERASE CAF17, MITOCHONDRIAL-RELATED"/>
    <property type="match status" value="1"/>
</dbReference>
<dbReference type="InterPro" id="IPR027266">
    <property type="entry name" value="TrmE/GcvT-like"/>
</dbReference>
<dbReference type="GO" id="GO:0016740">
    <property type="term" value="F:transferase activity"/>
    <property type="evidence" value="ECO:0007669"/>
    <property type="project" value="UniProtKB-KW"/>
</dbReference>
<proteinExistence type="predicted"/>